<feature type="compositionally biased region" description="Low complexity" evidence="1">
    <location>
        <begin position="160"/>
        <end position="179"/>
    </location>
</feature>
<organism evidence="2 3">
    <name type="scientific">Electrophorus electricus</name>
    <name type="common">Electric eel</name>
    <name type="synonym">Gymnotus electricus</name>
    <dbReference type="NCBI Taxonomy" id="8005"/>
    <lineage>
        <taxon>Eukaryota</taxon>
        <taxon>Metazoa</taxon>
        <taxon>Chordata</taxon>
        <taxon>Craniata</taxon>
        <taxon>Vertebrata</taxon>
        <taxon>Euteleostomi</taxon>
        <taxon>Actinopterygii</taxon>
        <taxon>Neopterygii</taxon>
        <taxon>Teleostei</taxon>
        <taxon>Ostariophysi</taxon>
        <taxon>Gymnotiformes</taxon>
        <taxon>Gymnotoidei</taxon>
        <taxon>Gymnotidae</taxon>
        <taxon>Electrophorus</taxon>
    </lineage>
</organism>
<dbReference type="KEGG" id="eee:113582684"/>
<accession>A0A4W4GX96</accession>
<feature type="compositionally biased region" description="Basic residues" evidence="1">
    <location>
        <begin position="149"/>
        <end position="159"/>
    </location>
</feature>
<feature type="compositionally biased region" description="Low complexity" evidence="1">
    <location>
        <begin position="252"/>
        <end position="269"/>
    </location>
</feature>
<proteinExistence type="predicted"/>
<reference evidence="2" key="5">
    <citation type="submission" date="2025-09" db="UniProtKB">
        <authorList>
            <consortium name="Ensembl"/>
        </authorList>
    </citation>
    <scope>IDENTIFICATION</scope>
</reference>
<reference evidence="3" key="1">
    <citation type="journal article" date="2014" name="Science">
        <title>Nonhuman genetics. Genomic basis for the convergent evolution of electric organs.</title>
        <authorList>
            <person name="Gallant J.R."/>
            <person name="Traeger L.L."/>
            <person name="Volkening J.D."/>
            <person name="Moffett H."/>
            <person name="Chen P.H."/>
            <person name="Novina C.D."/>
            <person name="Phillips G.N.Jr."/>
            <person name="Anand R."/>
            <person name="Wells G.B."/>
            <person name="Pinch M."/>
            <person name="Guth R."/>
            <person name="Unguez G.A."/>
            <person name="Albert J.S."/>
            <person name="Zakon H.H."/>
            <person name="Samanta M.P."/>
            <person name="Sussman M.R."/>
        </authorList>
    </citation>
    <scope>NUCLEOTIDE SEQUENCE [LARGE SCALE GENOMIC DNA]</scope>
</reference>
<dbReference type="RefSeq" id="XP_026874401.2">
    <property type="nucleotide sequence ID" value="XM_027018600.2"/>
</dbReference>
<dbReference type="Pfam" id="PF07326">
    <property type="entry name" value="RCS1"/>
    <property type="match status" value="1"/>
</dbReference>
<name>A0A4W4GX96_ELEEL</name>
<dbReference type="PANTHER" id="PTHR35819">
    <property type="entry name" value="PICALM INTERACTING MITOTIC REGULATOR PIMREG"/>
    <property type="match status" value="1"/>
</dbReference>
<dbReference type="AlphaFoldDB" id="A0A4W4GX96"/>
<feature type="region of interest" description="Disordered" evidence="1">
    <location>
        <begin position="121"/>
        <end position="179"/>
    </location>
</feature>
<dbReference type="OMA" id="SNYYYLM"/>
<feature type="region of interest" description="Disordered" evidence="1">
    <location>
        <begin position="250"/>
        <end position="280"/>
    </location>
</feature>
<dbReference type="GeneTree" id="ENSGT00390000008128"/>
<dbReference type="STRING" id="8005.ENSEEEP00000040842"/>
<reference evidence="2" key="3">
    <citation type="submission" date="2020-05" db="EMBL/GenBank/DDBJ databases">
        <title>Electrophorus electricus (electric eel) genome, fEleEle1, primary haplotype.</title>
        <authorList>
            <person name="Myers G."/>
            <person name="Meyer A."/>
            <person name="Fedrigo O."/>
            <person name="Formenti G."/>
            <person name="Rhie A."/>
            <person name="Tracey A."/>
            <person name="Sims Y."/>
            <person name="Jarvis E.D."/>
        </authorList>
    </citation>
    <scope>NUCLEOTIDE SEQUENCE [LARGE SCALE GENOMIC DNA]</scope>
</reference>
<protein>
    <submittedName>
        <fullName evidence="2">Uncharacterized protein</fullName>
    </submittedName>
</protein>
<dbReference type="GeneID" id="113582684"/>
<reference evidence="3" key="2">
    <citation type="journal article" date="2017" name="Sci. Adv.">
        <title>A tail of two voltages: Proteomic comparison of the three electric organs of the electric eel.</title>
        <authorList>
            <person name="Traeger L.L."/>
            <person name="Sabat G."/>
            <person name="Barrett-Wilt G.A."/>
            <person name="Wells G.B."/>
            <person name="Sussman M.R."/>
        </authorList>
    </citation>
    <scope>NUCLEOTIDE SEQUENCE [LARGE SCALE GENOMIC DNA]</scope>
</reference>
<dbReference type="Ensembl" id="ENSEEET00000041310.2">
    <property type="protein sequence ID" value="ENSEEEP00000040842.2"/>
    <property type="gene ID" value="ENSEEEG00000019348.2"/>
</dbReference>
<dbReference type="InterPro" id="IPR009932">
    <property type="entry name" value="RCS1"/>
</dbReference>
<dbReference type="PANTHER" id="PTHR35819:SF1">
    <property type="entry name" value="PROTEIN PIMREG"/>
    <property type="match status" value="1"/>
</dbReference>
<gene>
    <name evidence="2" type="primary">LOC113582684</name>
</gene>
<evidence type="ECO:0000313" key="2">
    <source>
        <dbReference type="Ensembl" id="ENSEEEP00000040842.2"/>
    </source>
</evidence>
<evidence type="ECO:0000313" key="3">
    <source>
        <dbReference type="Proteomes" id="UP000314983"/>
    </source>
</evidence>
<evidence type="ECO:0000256" key="1">
    <source>
        <dbReference type="SAM" id="MobiDB-lite"/>
    </source>
</evidence>
<feature type="compositionally biased region" description="Basic residues" evidence="1">
    <location>
        <begin position="270"/>
        <end position="280"/>
    </location>
</feature>
<sequence length="280" mass="31354">MTSTSVHGVGAAVAGMWRSHTVLDESDPDSSPEAPQQFRKMRSSISLNSLRMSLRKRLPLKTMQPNTNIHENPTWESIQMNQKTSAVRQMTRTAKNSIGNAYQRLQKNVASHEKCLVQTPERTTEGDECMNAHTPKQIGASRNSATPRRTPRSSSKRTTRPTCTPETSDSAVRAVRPAASRRQLVRMAALKSPFASPNTMKHRRQFDQDLDCVAKGLRKLKRLSHAFDDIIGRDDQTQAMKSYKSVMLQAYSSSKSSVSGGLNRTSSRQHSQRMRQRVSS</sequence>
<keyword evidence="3" id="KW-1185">Reference proteome</keyword>
<dbReference type="Proteomes" id="UP000314983">
    <property type="component" value="Chromosome 6"/>
</dbReference>
<reference evidence="2" key="4">
    <citation type="submission" date="2025-08" db="UniProtKB">
        <authorList>
            <consortium name="Ensembl"/>
        </authorList>
    </citation>
    <scope>IDENTIFICATION</scope>
</reference>